<sequence length="314" mass="33287">MHAYRVCAMAVAGALALAGCGGEGAGGQNAGAQPAAAPEAAAGPEPVATGDLRCPAPVREGLPGPDIIGLRLGMTADEALATARCALGADAEVSTANRWLDRLDTHGVELGPQTFTVRKGEHRPCDFRREWQECEGGLKWLHVDEVVTVATPGAPGAETAHLIRRAQHFREGAMPPVQALLDALVAKYGEPQWTEESDKPRGHSAGHRRLEWVRDHAGNPMATANPLFHRCRGAVNAHPDATGAKWSDGCGLSIQAWIALSGRNPGLAMEVGTAMLHQGSLYAHVEAMQDELRRLGQARREAEVQATEASDVRL</sequence>
<dbReference type="PROSITE" id="PS51257">
    <property type="entry name" value="PROKAR_LIPOPROTEIN"/>
    <property type="match status" value="1"/>
</dbReference>
<evidence type="ECO:0000256" key="1">
    <source>
        <dbReference type="SAM" id="MobiDB-lite"/>
    </source>
</evidence>
<dbReference type="EMBL" id="VOHE01000002">
    <property type="protein sequence ID" value="TWT20889.1"/>
    <property type="molecule type" value="Genomic_DNA"/>
</dbReference>
<evidence type="ECO:0000313" key="3">
    <source>
        <dbReference type="Proteomes" id="UP000315949"/>
    </source>
</evidence>
<feature type="region of interest" description="Disordered" evidence="1">
    <location>
        <begin position="26"/>
        <end position="50"/>
    </location>
</feature>
<gene>
    <name evidence="2" type="ORF">FQY79_06225</name>
</gene>
<dbReference type="Proteomes" id="UP000315949">
    <property type="component" value="Unassembled WGS sequence"/>
</dbReference>
<evidence type="ECO:0008006" key="4">
    <source>
        <dbReference type="Google" id="ProtNLM"/>
    </source>
</evidence>
<dbReference type="RefSeq" id="WP_146311754.1">
    <property type="nucleotide sequence ID" value="NZ_VOHE01000002.1"/>
</dbReference>
<feature type="compositionally biased region" description="Low complexity" evidence="1">
    <location>
        <begin position="30"/>
        <end position="48"/>
    </location>
</feature>
<proteinExistence type="predicted"/>
<reference evidence="2 3" key="1">
    <citation type="submission" date="2019-07" db="EMBL/GenBank/DDBJ databases">
        <title>Luteimonas sp. YD-1 nov., isolated from acidic soil.</title>
        <authorList>
            <person name="Zhou J."/>
        </authorList>
    </citation>
    <scope>NUCLEOTIDE SEQUENCE [LARGE SCALE GENOMIC DNA]</scope>
    <source>
        <strain evidence="2 3">YD-1</strain>
    </source>
</reference>
<name>A0A5C5U4W6_9GAMM</name>
<dbReference type="OrthoDB" id="7476745at2"/>
<protein>
    <recommendedName>
        <fullName evidence="4">Lipoprotein</fullName>
    </recommendedName>
</protein>
<dbReference type="AlphaFoldDB" id="A0A5C5U4W6"/>
<keyword evidence="3" id="KW-1185">Reference proteome</keyword>
<accession>A0A5C5U4W6</accession>
<evidence type="ECO:0000313" key="2">
    <source>
        <dbReference type="EMBL" id="TWT20889.1"/>
    </source>
</evidence>
<organism evidence="2 3">
    <name type="scientific">Luteimonas wenzhouensis</name>
    <dbReference type="NCBI Taxonomy" id="2599615"/>
    <lineage>
        <taxon>Bacteria</taxon>
        <taxon>Pseudomonadati</taxon>
        <taxon>Pseudomonadota</taxon>
        <taxon>Gammaproteobacteria</taxon>
        <taxon>Lysobacterales</taxon>
        <taxon>Lysobacteraceae</taxon>
        <taxon>Luteimonas</taxon>
    </lineage>
</organism>
<comment type="caution">
    <text evidence="2">The sequence shown here is derived from an EMBL/GenBank/DDBJ whole genome shotgun (WGS) entry which is preliminary data.</text>
</comment>